<dbReference type="STRING" id="984486.A0A1E3QRQ7"/>
<keyword evidence="5" id="KW-1185">Reference proteome</keyword>
<proteinExistence type="inferred from homology"/>
<dbReference type="Pfam" id="PF00043">
    <property type="entry name" value="GST_C"/>
    <property type="match status" value="1"/>
</dbReference>
<accession>A0A1E3QRQ7</accession>
<dbReference type="SFLD" id="SFLDG01151">
    <property type="entry name" value="Main.2:_Nu-like"/>
    <property type="match status" value="1"/>
</dbReference>
<dbReference type="InterPro" id="IPR036249">
    <property type="entry name" value="Thioredoxin-like_sf"/>
</dbReference>
<feature type="domain" description="GST N-terminal" evidence="2">
    <location>
        <begin position="5"/>
        <end position="97"/>
    </location>
</feature>
<evidence type="ECO:0000313" key="4">
    <source>
        <dbReference type="EMBL" id="ODQ80383.1"/>
    </source>
</evidence>
<dbReference type="RefSeq" id="XP_018985711.1">
    <property type="nucleotide sequence ID" value="XM_019130805.1"/>
</dbReference>
<dbReference type="Proteomes" id="UP000094336">
    <property type="component" value="Unassembled WGS sequence"/>
</dbReference>
<dbReference type="InterPro" id="IPR004045">
    <property type="entry name" value="Glutathione_S-Trfase_N"/>
</dbReference>
<dbReference type="EMBL" id="KV454430">
    <property type="protein sequence ID" value="ODQ80383.1"/>
    <property type="molecule type" value="Genomic_DNA"/>
</dbReference>
<dbReference type="GeneID" id="30148658"/>
<dbReference type="InterPro" id="IPR004046">
    <property type="entry name" value="GST_C"/>
</dbReference>
<dbReference type="InterPro" id="IPR036282">
    <property type="entry name" value="Glutathione-S-Trfase_C_sf"/>
</dbReference>
<evidence type="ECO:0008006" key="6">
    <source>
        <dbReference type="Google" id="ProtNLM"/>
    </source>
</evidence>
<dbReference type="SUPFAM" id="SSF52833">
    <property type="entry name" value="Thioredoxin-like"/>
    <property type="match status" value="1"/>
</dbReference>
<dbReference type="Pfam" id="PF13409">
    <property type="entry name" value="GST_N_2"/>
    <property type="match status" value="1"/>
</dbReference>
<dbReference type="SFLD" id="SFLDS00019">
    <property type="entry name" value="Glutathione_Transferase_(cytos"/>
    <property type="match status" value="1"/>
</dbReference>
<sequence>MSAAVNHIKLYTCGTPNGYKVSILLELLGLKYDFHYLNIRENEQKQEWFLKLNPNGRIPTLSDTNHSVSGSDGSDGITVNETGAIMQYLVDKYDTEHKLSYPIGTKEYYLQLETLYFQMSGLGPMQGQANFFSNLAPEKIPYGINRYTEETKRLYSVLEDYLAKNSKNGSLYLVGNHYCISDIAVFAWADALHVLEIEMSEYPLVDKWYKTLAALPEVQKGLTIPRASVYAKKG</sequence>
<evidence type="ECO:0000313" key="5">
    <source>
        <dbReference type="Proteomes" id="UP000094336"/>
    </source>
</evidence>
<dbReference type="Gene3D" id="1.20.1050.130">
    <property type="match status" value="1"/>
</dbReference>
<dbReference type="OrthoDB" id="422574at2759"/>
<dbReference type="CDD" id="cd03048">
    <property type="entry name" value="GST_N_Ure2p_like"/>
    <property type="match status" value="1"/>
</dbReference>
<evidence type="ECO:0000259" key="2">
    <source>
        <dbReference type="PROSITE" id="PS50404"/>
    </source>
</evidence>
<dbReference type="InterPro" id="IPR010987">
    <property type="entry name" value="Glutathione-S-Trfase_C-like"/>
</dbReference>
<dbReference type="PROSITE" id="PS50404">
    <property type="entry name" value="GST_NTER"/>
    <property type="match status" value="1"/>
</dbReference>
<comment type="similarity">
    <text evidence="1">Belongs to the GST superfamily.</text>
</comment>
<protein>
    <recommendedName>
        <fullName evidence="6">Glutathione S-transferase</fullName>
    </recommendedName>
</protein>
<organism evidence="4 5">
    <name type="scientific">Babjeviella inositovora NRRL Y-12698</name>
    <dbReference type="NCBI Taxonomy" id="984486"/>
    <lineage>
        <taxon>Eukaryota</taxon>
        <taxon>Fungi</taxon>
        <taxon>Dikarya</taxon>
        <taxon>Ascomycota</taxon>
        <taxon>Saccharomycotina</taxon>
        <taxon>Pichiomycetes</taxon>
        <taxon>Serinales incertae sedis</taxon>
        <taxon>Babjeviella</taxon>
    </lineage>
</organism>
<dbReference type="PANTHER" id="PTHR44051">
    <property type="entry name" value="GLUTATHIONE S-TRANSFERASE-RELATED"/>
    <property type="match status" value="1"/>
</dbReference>
<evidence type="ECO:0000259" key="3">
    <source>
        <dbReference type="PROSITE" id="PS50405"/>
    </source>
</evidence>
<dbReference type="InterPro" id="IPR040079">
    <property type="entry name" value="Glutathione_S-Trfase"/>
</dbReference>
<gene>
    <name evidence="4" type="ORF">BABINDRAFT_171299</name>
</gene>
<dbReference type="PANTHER" id="PTHR44051:SF8">
    <property type="entry name" value="GLUTATHIONE S-TRANSFERASE GSTA"/>
    <property type="match status" value="1"/>
</dbReference>
<dbReference type="AlphaFoldDB" id="A0A1E3QRQ7"/>
<feature type="domain" description="GST C-terminal" evidence="3">
    <location>
        <begin position="104"/>
        <end position="234"/>
    </location>
</feature>
<dbReference type="SFLD" id="SFLDG00358">
    <property type="entry name" value="Main_(cytGST)"/>
    <property type="match status" value="1"/>
</dbReference>
<dbReference type="PROSITE" id="PS50405">
    <property type="entry name" value="GST_CTER"/>
    <property type="match status" value="1"/>
</dbReference>
<name>A0A1E3QRQ7_9ASCO</name>
<reference evidence="5" key="1">
    <citation type="submission" date="2016-05" db="EMBL/GenBank/DDBJ databases">
        <title>Comparative genomics of biotechnologically important yeasts.</title>
        <authorList>
            <consortium name="DOE Joint Genome Institute"/>
            <person name="Riley R."/>
            <person name="Haridas S."/>
            <person name="Wolfe K.H."/>
            <person name="Lopes M.R."/>
            <person name="Hittinger C.T."/>
            <person name="Goker M."/>
            <person name="Salamov A."/>
            <person name="Wisecaver J."/>
            <person name="Long T.M."/>
            <person name="Aerts A.L."/>
            <person name="Barry K."/>
            <person name="Choi C."/>
            <person name="Clum A."/>
            <person name="Coughlan A.Y."/>
            <person name="Deshpande S."/>
            <person name="Douglass A.P."/>
            <person name="Hanson S.J."/>
            <person name="Klenk H.-P."/>
            <person name="Labutti K."/>
            <person name="Lapidus A."/>
            <person name="Lindquist E."/>
            <person name="Lipzen A."/>
            <person name="Meier-Kolthoff J.P."/>
            <person name="Ohm R.A."/>
            <person name="Otillar R.P."/>
            <person name="Pangilinan J."/>
            <person name="Peng Y."/>
            <person name="Rokas A."/>
            <person name="Rosa C.A."/>
            <person name="Scheuner C."/>
            <person name="Sibirny A.A."/>
            <person name="Slot J.C."/>
            <person name="Stielow J.B."/>
            <person name="Sun H."/>
            <person name="Kurtzman C.P."/>
            <person name="Blackwell M."/>
            <person name="Grigoriev I.V."/>
            <person name="Jeffries T.W."/>
        </authorList>
    </citation>
    <scope>NUCLEOTIDE SEQUENCE [LARGE SCALE GENOMIC DNA]</scope>
    <source>
        <strain evidence="5">NRRL Y-12698</strain>
    </source>
</reference>
<evidence type="ECO:0000256" key="1">
    <source>
        <dbReference type="ARBA" id="ARBA00007409"/>
    </source>
</evidence>
<dbReference type="SUPFAM" id="SSF47616">
    <property type="entry name" value="GST C-terminal domain-like"/>
    <property type="match status" value="1"/>
</dbReference>